<sequence length="152" mass="16477">MKRISMLLVCGFCFANSFGADLTDTNSTSSIVSGSTTTINSALADTTTQKPSDDATPMPMNATPSPLSKEAKEGTIPAIDQPKQQEQLVGSDSATWTPAYLSVKKFKKCLAVENYRGWQGYCLPSEKPKKCPDESWDQLSEMNLIPCTNPSN</sequence>
<keyword evidence="6" id="KW-1185">Reference proteome</keyword>
<dbReference type="Proteomes" id="UP000029117">
    <property type="component" value="Unassembled WGS sequence"/>
</dbReference>
<dbReference type="Proteomes" id="UP000760407">
    <property type="component" value="Unassembled WGS sequence"/>
</dbReference>
<accession>A0AAW3DAY8</accession>
<dbReference type="RefSeq" id="WP_035737362.1">
    <property type="nucleotide sequence ID" value="NZ_CP063138.1"/>
</dbReference>
<dbReference type="EMBL" id="JACTSG010000005">
    <property type="protein sequence ID" value="MBK2302826.1"/>
    <property type="molecule type" value="Genomic_DNA"/>
</dbReference>
<evidence type="ECO:0000313" key="5">
    <source>
        <dbReference type="Proteomes" id="UP000029117"/>
    </source>
</evidence>
<reference evidence="3 5" key="1">
    <citation type="submission" date="2014-04" db="EMBL/GenBank/DDBJ databases">
        <authorList>
            <person name="Bishop-Lilly K.A."/>
            <person name="Broomall S.M."/>
            <person name="Chain P.S."/>
            <person name="Chertkov O."/>
            <person name="Coyne S.R."/>
            <person name="Daligault H.E."/>
            <person name="Davenport K.W."/>
            <person name="Erkkila T."/>
            <person name="Frey K.G."/>
            <person name="Gibbons H.S."/>
            <person name="Gu W."/>
            <person name="Jaissle J."/>
            <person name="Johnson S.L."/>
            <person name="Koroleva G.I."/>
            <person name="Ladner J.T."/>
            <person name="Lo C.-C."/>
            <person name="Minogue T.D."/>
            <person name="Munk C."/>
            <person name="Palacios G.F."/>
            <person name="Redden C.L."/>
            <person name="Rosenzweig C.N."/>
            <person name="Scholz M.B."/>
            <person name="Teshima H."/>
            <person name="Xu Y."/>
        </authorList>
    </citation>
    <scope>NUCLEOTIDE SEQUENCE [LARGE SCALE GENOMIC DNA]</scope>
    <source>
        <strain evidence="3 5">FAJ</strain>
    </source>
</reference>
<evidence type="ECO:0000313" key="6">
    <source>
        <dbReference type="Proteomes" id="UP000760407"/>
    </source>
</evidence>
<feature type="chain" id="PRO_5043542677" evidence="2">
    <location>
        <begin position="20"/>
        <end position="152"/>
    </location>
</feature>
<name>A0AAW3DAY8_9GAMM</name>
<dbReference type="GeneID" id="72523106"/>
<organism evidence="3 5">
    <name type="scientific">Francisella philomiragia</name>
    <dbReference type="NCBI Taxonomy" id="28110"/>
    <lineage>
        <taxon>Bacteria</taxon>
        <taxon>Pseudomonadati</taxon>
        <taxon>Pseudomonadota</taxon>
        <taxon>Gammaproteobacteria</taxon>
        <taxon>Thiotrichales</taxon>
        <taxon>Francisellaceae</taxon>
        <taxon>Francisella</taxon>
    </lineage>
</organism>
<evidence type="ECO:0000313" key="3">
    <source>
        <dbReference type="EMBL" id="KFJ42683.1"/>
    </source>
</evidence>
<comment type="caution">
    <text evidence="3">The sequence shown here is derived from an EMBL/GenBank/DDBJ whole genome shotgun (WGS) entry which is preliminary data.</text>
</comment>
<feature type="compositionally biased region" description="Polar residues" evidence="1">
    <location>
        <begin position="82"/>
        <end position="91"/>
    </location>
</feature>
<protein>
    <submittedName>
        <fullName evidence="3">Uncharacterized protein</fullName>
    </submittedName>
</protein>
<evidence type="ECO:0000256" key="1">
    <source>
        <dbReference type="SAM" id="MobiDB-lite"/>
    </source>
</evidence>
<dbReference type="AlphaFoldDB" id="A0AAW3DAY8"/>
<dbReference type="EMBL" id="JOUE01000006">
    <property type="protein sequence ID" value="KFJ42683.1"/>
    <property type="molecule type" value="Genomic_DNA"/>
</dbReference>
<keyword evidence="2" id="KW-0732">Signal</keyword>
<gene>
    <name evidence="3" type="ORF">DR78_948</name>
    <name evidence="4" type="ORF">IBE52_07850</name>
</gene>
<feature type="signal peptide" evidence="2">
    <location>
        <begin position="1"/>
        <end position="19"/>
    </location>
</feature>
<reference evidence="4 6" key="2">
    <citation type="submission" date="2020-08" db="EMBL/GenBank/DDBJ databases">
        <title>Comparative genomics of Francisella species.</title>
        <authorList>
            <person name="Sahl J."/>
            <person name="Sjodin A."/>
            <person name="Wagner D."/>
            <person name="Forsman M."/>
        </authorList>
    </citation>
    <scope>NUCLEOTIDE SEQUENCE [LARGE SCALE GENOMIC DNA]</scope>
    <source>
        <strain evidence="4 6">F1093</strain>
    </source>
</reference>
<feature type="region of interest" description="Disordered" evidence="1">
    <location>
        <begin position="46"/>
        <end position="91"/>
    </location>
</feature>
<proteinExistence type="predicted"/>
<evidence type="ECO:0000256" key="2">
    <source>
        <dbReference type="SAM" id="SignalP"/>
    </source>
</evidence>
<evidence type="ECO:0000313" key="4">
    <source>
        <dbReference type="EMBL" id="MBK2302826.1"/>
    </source>
</evidence>